<evidence type="ECO:0000256" key="1">
    <source>
        <dbReference type="SAM" id="MobiDB-lite"/>
    </source>
</evidence>
<feature type="compositionally biased region" description="Low complexity" evidence="1">
    <location>
        <begin position="45"/>
        <end position="57"/>
    </location>
</feature>
<dbReference type="EMBL" id="JH717955">
    <property type="protein sequence ID" value="EWZ27800.1"/>
    <property type="molecule type" value="Genomic_DNA"/>
</dbReference>
<dbReference type="HOGENOM" id="CLU_2061614_0_0_1"/>
<sequence length="119" mass="12685">MAGARASSGGGNRARITRQDPATPKVLVVSSHDPRVSTPRQSLKPSTPSLSRGSSSRMRSKRPSALVTVSKTSSVKWGHNWAASTLVSEFLKAVSIAWKQPSLAKVTVWIVSMVISPTC</sequence>
<protein>
    <submittedName>
        <fullName evidence="2">Uncharacterized protein</fullName>
    </submittedName>
</protein>
<gene>
    <name evidence="2" type="ORF">FOZG_18488</name>
</gene>
<accession>W9JDR1</accession>
<evidence type="ECO:0000313" key="2">
    <source>
        <dbReference type="EMBL" id="EWZ27800.1"/>
    </source>
</evidence>
<dbReference type="AlphaFoldDB" id="W9JDR1"/>
<dbReference type="Proteomes" id="UP000030766">
    <property type="component" value="Unassembled WGS sequence"/>
</dbReference>
<reference evidence="2" key="1">
    <citation type="submission" date="2011-06" db="EMBL/GenBank/DDBJ databases">
        <title>The Genome Sequence of Fusarium oxysporum Fo47.</title>
        <authorList>
            <consortium name="The Broad Institute Genome Sequencing Platform"/>
            <person name="Ma L.-J."/>
            <person name="Gale L.R."/>
            <person name="Schwartz D.C."/>
            <person name="Zhou S."/>
            <person name="Corby-Kistler H."/>
            <person name="Young S.K."/>
            <person name="Zeng Q."/>
            <person name="Gargeya S."/>
            <person name="Fitzgerald M."/>
            <person name="Haas B."/>
            <person name="Abouelleil A."/>
            <person name="Alvarado L."/>
            <person name="Arachchi H.M."/>
            <person name="Berlin A."/>
            <person name="Brown A."/>
            <person name="Chapman S.B."/>
            <person name="Chen Z."/>
            <person name="Dunbar C."/>
            <person name="Freedman E."/>
            <person name="Gearin G."/>
            <person name="Gellesch M."/>
            <person name="Goldberg J."/>
            <person name="Griggs A."/>
            <person name="Gujja S."/>
            <person name="Heiman D."/>
            <person name="Howarth C."/>
            <person name="Larson L."/>
            <person name="Lui A."/>
            <person name="MacDonald P.J.P."/>
            <person name="Mehta T."/>
            <person name="Montmayeur A."/>
            <person name="Murphy C."/>
            <person name="Neiman D."/>
            <person name="Pearson M."/>
            <person name="Priest M."/>
            <person name="Roberts A."/>
            <person name="Saif S."/>
            <person name="Shea T."/>
            <person name="Shenoy N."/>
            <person name="Sisk P."/>
            <person name="Stolte C."/>
            <person name="Sykes S."/>
            <person name="Wortman J."/>
            <person name="Nusbaum C."/>
            <person name="Birren B."/>
        </authorList>
    </citation>
    <scope>NUCLEOTIDE SEQUENCE [LARGE SCALE GENOMIC DNA]</scope>
    <source>
        <strain evidence="2">Fo47</strain>
    </source>
</reference>
<feature type="region of interest" description="Disordered" evidence="1">
    <location>
        <begin position="1"/>
        <end position="67"/>
    </location>
</feature>
<dbReference type="VEuPathDB" id="FungiDB:FOZG_18488"/>
<proteinExistence type="predicted"/>
<reference evidence="2" key="2">
    <citation type="submission" date="2012-06" db="EMBL/GenBank/DDBJ databases">
        <title>Annotation of the Genome Sequence of Fusarium oxysporum Fo47.</title>
        <authorList>
            <consortium name="The Broad Institute Genomics Platform"/>
            <person name="Ma L.-J."/>
            <person name="Corby-Kistler H."/>
            <person name="Broz K."/>
            <person name="Gale L.R."/>
            <person name="Jonkers W."/>
            <person name="O'Donnell K."/>
            <person name="Ploetz R."/>
            <person name="Steinberg C."/>
            <person name="Schwartz D.C."/>
            <person name="VanEtten H."/>
            <person name="Zhou S."/>
            <person name="Young S.K."/>
            <person name="Zeng Q."/>
            <person name="Gargeya S."/>
            <person name="Fitzgerald M."/>
            <person name="Abouelleil A."/>
            <person name="Alvarado L."/>
            <person name="Chapman S.B."/>
            <person name="Gainer-Dewar J."/>
            <person name="Goldberg J."/>
            <person name="Griggs A."/>
            <person name="Gujja S."/>
            <person name="Hansen M."/>
            <person name="Howarth C."/>
            <person name="Imamovic A."/>
            <person name="Ireland A."/>
            <person name="Larimer J."/>
            <person name="McCowan C."/>
            <person name="Murphy C."/>
            <person name="Pearson M."/>
            <person name="Poon T.W."/>
            <person name="Priest M."/>
            <person name="Roberts A."/>
            <person name="Saif S."/>
            <person name="Shea T."/>
            <person name="Sykes S."/>
            <person name="Wortman J."/>
            <person name="Nusbaum C."/>
            <person name="Birren B."/>
        </authorList>
    </citation>
    <scope>NUCLEOTIDE SEQUENCE</scope>
    <source>
        <strain evidence="2">Fo47</strain>
    </source>
</reference>
<organism evidence="2">
    <name type="scientific">Fusarium oxysporum Fo47</name>
    <dbReference type="NCBI Taxonomy" id="660027"/>
    <lineage>
        <taxon>Eukaryota</taxon>
        <taxon>Fungi</taxon>
        <taxon>Dikarya</taxon>
        <taxon>Ascomycota</taxon>
        <taxon>Pezizomycotina</taxon>
        <taxon>Sordariomycetes</taxon>
        <taxon>Hypocreomycetidae</taxon>
        <taxon>Hypocreales</taxon>
        <taxon>Nectriaceae</taxon>
        <taxon>Fusarium</taxon>
        <taxon>Fusarium oxysporum species complex</taxon>
    </lineage>
</organism>
<name>W9JDR1_FUSOX</name>